<evidence type="ECO:0000313" key="8">
    <source>
        <dbReference type="Proteomes" id="UP000688137"/>
    </source>
</evidence>
<comment type="subcellular location">
    <subcellularLocation>
        <location evidence="1">Cytoplasm</location>
        <location evidence="1">Cytoskeleton</location>
        <location evidence="1">Cilium basal body</location>
    </subcellularLocation>
</comment>
<keyword evidence="2" id="KW-0963">Cytoplasm</keyword>
<evidence type="ECO:0000256" key="4">
    <source>
        <dbReference type="ARBA" id="ARBA00023212"/>
    </source>
</evidence>
<keyword evidence="5" id="KW-0966">Cell projection</keyword>
<evidence type="ECO:0000256" key="6">
    <source>
        <dbReference type="ARBA" id="ARBA00039272"/>
    </source>
</evidence>
<keyword evidence="4" id="KW-0206">Cytoskeleton</keyword>
<dbReference type="GO" id="GO:0060271">
    <property type="term" value="P:cilium assembly"/>
    <property type="evidence" value="ECO:0007669"/>
    <property type="project" value="TreeGrafter"/>
</dbReference>
<keyword evidence="3" id="KW-0970">Cilium biogenesis/degradation</keyword>
<accession>A0A8S1LNG0</accession>
<protein>
    <recommendedName>
        <fullName evidence="6">B9 domain-containing protein 2</fullName>
    </recommendedName>
</protein>
<reference evidence="7" key="1">
    <citation type="submission" date="2021-01" db="EMBL/GenBank/DDBJ databases">
        <authorList>
            <consortium name="Genoscope - CEA"/>
            <person name="William W."/>
        </authorList>
    </citation>
    <scope>NUCLEOTIDE SEQUENCE</scope>
</reference>
<dbReference type="PROSITE" id="PS51381">
    <property type="entry name" value="C2_B9"/>
    <property type="match status" value="1"/>
</dbReference>
<evidence type="ECO:0000313" key="7">
    <source>
        <dbReference type="EMBL" id="CAD8068339.1"/>
    </source>
</evidence>
<dbReference type="Pfam" id="PF07162">
    <property type="entry name" value="B9-C2"/>
    <property type="match status" value="1"/>
</dbReference>
<proteinExistence type="predicted"/>
<dbReference type="OMA" id="YMENLPR"/>
<evidence type="ECO:0000256" key="1">
    <source>
        <dbReference type="ARBA" id="ARBA00004120"/>
    </source>
</evidence>
<evidence type="ECO:0000256" key="3">
    <source>
        <dbReference type="ARBA" id="ARBA00022794"/>
    </source>
</evidence>
<gene>
    <name evidence="7" type="ORF">PPRIM_AZ9-3.1.T0420109</name>
</gene>
<dbReference type="GO" id="GO:0036038">
    <property type="term" value="C:MKS complex"/>
    <property type="evidence" value="ECO:0007669"/>
    <property type="project" value="TreeGrafter"/>
</dbReference>
<dbReference type="InterPro" id="IPR010796">
    <property type="entry name" value="C2_B9-type_dom"/>
</dbReference>
<dbReference type="PANTHER" id="PTHR12968">
    <property type="entry name" value="B9 DOMAIN-CONTAINING"/>
    <property type="match status" value="1"/>
</dbReference>
<dbReference type="AlphaFoldDB" id="A0A8S1LNG0"/>
<comment type="caution">
    <text evidence="7">The sequence shown here is derived from an EMBL/GenBank/DDBJ whole genome shotgun (WGS) entry which is preliminary data.</text>
</comment>
<sequence length="235" mass="26545">MSMPYHQTGNQLDYQEIKQTKADLKAEVHLIGQIVGGIDFQTDDGLFCELAIDCGDGWDLLQPGNNKGIQTQTSYANPGQLFSWGHPFDLHFSVSNIIGWPKALLKIWRLDSSNKIDACSYGTASFPRSAGYHQMTCETWTPTGENLDLEIRKPNEDLATNTDQFSKFDRSLDWRFQALSFYMENPPRLTTLAPLTTDKGDFARRKILNSISNGKVIIEVEVLLKNFKRLSFSGQ</sequence>
<evidence type="ECO:0000256" key="2">
    <source>
        <dbReference type="ARBA" id="ARBA00022490"/>
    </source>
</evidence>
<dbReference type="PANTHER" id="PTHR12968:SF2">
    <property type="entry name" value="B9 DOMAIN-CONTAINING PROTEIN 2"/>
    <property type="match status" value="1"/>
</dbReference>
<name>A0A8S1LNG0_PARPR</name>
<keyword evidence="8" id="KW-1185">Reference proteome</keyword>
<dbReference type="EMBL" id="CAJJDM010000041">
    <property type="protein sequence ID" value="CAD8068339.1"/>
    <property type="molecule type" value="Genomic_DNA"/>
</dbReference>
<dbReference type="Proteomes" id="UP000688137">
    <property type="component" value="Unassembled WGS sequence"/>
</dbReference>
<evidence type="ECO:0000256" key="5">
    <source>
        <dbReference type="ARBA" id="ARBA00023273"/>
    </source>
</evidence>
<organism evidence="7 8">
    <name type="scientific">Paramecium primaurelia</name>
    <dbReference type="NCBI Taxonomy" id="5886"/>
    <lineage>
        <taxon>Eukaryota</taxon>
        <taxon>Sar</taxon>
        <taxon>Alveolata</taxon>
        <taxon>Ciliophora</taxon>
        <taxon>Intramacronucleata</taxon>
        <taxon>Oligohymenophorea</taxon>
        <taxon>Peniculida</taxon>
        <taxon>Parameciidae</taxon>
        <taxon>Paramecium</taxon>
    </lineage>
</organism>